<keyword evidence="2" id="KW-1185">Reference proteome</keyword>
<protein>
    <submittedName>
        <fullName evidence="1">Uncharacterized protein</fullName>
    </submittedName>
</protein>
<evidence type="ECO:0000313" key="1">
    <source>
        <dbReference type="EMBL" id="CAI0390926.1"/>
    </source>
</evidence>
<sequence length="54" mass="5580">GPCRALLADLSGSSQKKTCRRVANSFFSFFLAVATSSGTPPGATTASTRFSPLL</sequence>
<comment type="caution">
    <text evidence="1">The sequence shown here is derived from an EMBL/GenBank/DDBJ whole genome shotgun (WGS) entry which is preliminary data.</text>
</comment>
<dbReference type="Proteomes" id="UP001154282">
    <property type="component" value="Unassembled WGS sequence"/>
</dbReference>
<dbReference type="EMBL" id="CAMGYJ010000003">
    <property type="protein sequence ID" value="CAI0390926.1"/>
    <property type="molecule type" value="Genomic_DNA"/>
</dbReference>
<organism evidence="1 2">
    <name type="scientific">Linum tenue</name>
    <dbReference type="NCBI Taxonomy" id="586396"/>
    <lineage>
        <taxon>Eukaryota</taxon>
        <taxon>Viridiplantae</taxon>
        <taxon>Streptophyta</taxon>
        <taxon>Embryophyta</taxon>
        <taxon>Tracheophyta</taxon>
        <taxon>Spermatophyta</taxon>
        <taxon>Magnoliopsida</taxon>
        <taxon>eudicotyledons</taxon>
        <taxon>Gunneridae</taxon>
        <taxon>Pentapetalae</taxon>
        <taxon>rosids</taxon>
        <taxon>fabids</taxon>
        <taxon>Malpighiales</taxon>
        <taxon>Linaceae</taxon>
        <taxon>Linum</taxon>
    </lineage>
</organism>
<dbReference type="AlphaFoldDB" id="A0AAV0I0D8"/>
<feature type="non-terminal residue" evidence="1">
    <location>
        <position position="1"/>
    </location>
</feature>
<name>A0AAV0I0D8_9ROSI</name>
<reference evidence="1" key="1">
    <citation type="submission" date="2022-08" db="EMBL/GenBank/DDBJ databases">
        <authorList>
            <person name="Gutierrez-Valencia J."/>
        </authorList>
    </citation>
    <scope>NUCLEOTIDE SEQUENCE</scope>
</reference>
<proteinExistence type="predicted"/>
<evidence type="ECO:0000313" key="2">
    <source>
        <dbReference type="Proteomes" id="UP001154282"/>
    </source>
</evidence>
<accession>A0AAV0I0D8</accession>
<gene>
    <name evidence="1" type="ORF">LITE_LOCUS6921</name>
</gene>